<dbReference type="EMBL" id="LR796284">
    <property type="protein sequence ID" value="CAB4134478.1"/>
    <property type="molecule type" value="Genomic_DNA"/>
</dbReference>
<reference evidence="1" key="1">
    <citation type="submission" date="2020-04" db="EMBL/GenBank/DDBJ databases">
        <authorList>
            <person name="Chiriac C."/>
            <person name="Salcher M."/>
            <person name="Ghai R."/>
            <person name="Kavagutti S V."/>
        </authorList>
    </citation>
    <scope>NUCLEOTIDE SEQUENCE</scope>
</reference>
<sequence length="83" mass="9313">MFNTITTLAIPEAHPRNKLKRVEYTAHDMREFAIANVVADRVTRTDLTKRLIKAMAGISADMKLTDEARAILDEWMAVNPDGA</sequence>
<accession>A0A6J5LIN6</accession>
<evidence type="ECO:0000313" key="1">
    <source>
        <dbReference type="EMBL" id="CAB4134478.1"/>
    </source>
</evidence>
<name>A0A6J5LIN6_9CAUD</name>
<organism evidence="1">
    <name type="scientific">uncultured Caudovirales phage</name>
    <dbReference type="NCBI Taxonomy" id="2100421"/>
    <lineage>
        <taxon>Viruses</taxon>
        <taxon>Duplodnaviria</taxon>
        <taxon>Heunggongvirae</taxon>
        <taxon>Uroviricota</taxon>
        <taxon>Caudoviricetes</taxon>
        <taxon>Peduoviridae</taxon>
        <taxon>Maltschvirus</taxon>
        <taxon>Maltschvirus maltsch</taxon>
    </lineage>
</organism>
<gene>
    <name evidence="1" type="ORF">UFOVP273_97</name>
</gene>
<protein>
    <submittedName>
        <fullName evidence="1">Uncharacterized protein</fullName>
    </submittedName>
</protein>
<proteinExistence type="predicted"/>